<accession>A0A507DVY2</accession>
<keyword evidence="3" id="KW-1185">Reference proteome</keyword>
<name>A0A507DVY2_9FUNG</name>
<proteinExistence type="predicted"/>
<evidence type="ECO:0000313" key="2">
    <source>
        <dbReference type="EMBL" id="TPX55345.1"/>
    </source>
</evidence>
<dbReference type="AlphaFoldDB" id="A0A507DVY2"/>
<dbReference type="EMBL" id="QEAQ01000114">
    <property type="protein sequence ID" value="TPX55345.1"/>
    <property type="molecule type" value="Genomic_DNA"/>
</dbReference>
<evidence type="ECO:0000256" key="1">
    <source>
        <dbReference type="SAM" id="MobiDB-lite"/>
    </source>
</evidence>
<feature type="compositionally biased region" description="Polar residues" evidence="1">
    <location>
        <begin position="46"/>
        <end position="60"/>
    </location>
</feature>
<gene>
    <name evidence="2" type="ORF">PhCBS80983_g05397</name>
</gene>
<dbReference type="Proteomes" id="UP000318582">
    <property type="component" value="Unassembled WGS sequence"/>
</dbReference>
<dbReference type="STRING" id="109895.A0A507DVY2"/>
<organism evidence="2 3">
    <name type="scientific">Powellomyces hirtus</name>
    <dbReference type="NCBI Taxonomy" id="109895"/>
    <lineage>
        <taxon>Eukaryota</taxon>
        <taxon>Fungi</taxon>
        <taxon>Fungi incertae sedis</taxon>
        <taxon>Chytridiomycota</taxon>
        <taxon>Chytridiomycota incertae sedis</taxon>
        <taxon>Chytridiomycetes</taxon>
        <taxon>Spizellomycetales</taxon>
        <taxon>Powellomycetaceae</taxon>
        <taxon>Powellomyces</taxon>
    </lineage>
</organism>
<feature type="region of interest" description="Disordered" evidence="1">
    <location>
        <begin position="40"/>
        <end position="60"/>
    </location>
</feature>
<evidence type="ECO:0000313" key="3">
    <source>
        <dbReference type="Proteomes" id="UP000318582"/>
    </source>
</evidence>
<reference evidence="2 3" key="1">
    <citation type="journal article" date="2019" name="Sci. Rep.">
        <title>Comparative genomics of chytrid fungi reveal insights into the obligate biotrophic and pathogenic lifestyle of Synchytrium endobioticum.</title>
        <authorList>
            <person name="van de Vossenberg B.T.L.H."/>
            <person name="Warris S."/>
            <person name="Nguyen H.D.T."/>
            <person name="van Gent-Pelzer M.P.E."/>
            <person name="Joly D.L."/>
            <person name="van de Geest H.C."/>
            <person name="Bonants P.J.M."/>
            <person name="Smith D.S."/>
            <person name="Levesque C.A."/>
            <person name="van der Lee T.A.J."/>
        </authorList>
    </citation>
    <scope>NUCLEOTIDE SEQUENCE [LARGE SCALE GENOMIC DNA]</scope>
    <source>
        <strain evidence="2 3">CBS 809.83</strain>
    </source>
</reference>
<sequence>MFANLFASSRRMTFYGLLAAVLFSAFLLIPQFSSPNYHISKEKSSQKTTSNPHSAFTTNRTAKPILQPSDPSDTLVVYVYYDGTMTDQDSRLRYGWGYYLLGIASYFKAKPTQPDNLAFFLRQGLLSNVDHLFIMNSPVPKGVPMPERDNIFVWERKNSCYDLGSFHLGVQRMRETHNRTYKRYILLNASVRGPFLSTHNHACWTDSFLDFLSDDIKLVGTTYFCDNKDKYPAHVQSMVLAFDEAGYEAGLPAFQCSNSIKDAIMSGEVRLTGLLQEKGFKAHSITTAYAADPDACENGDMNYKGKYYGMSYHPYELVFIKTNRDIDDLALKQYTEWHDKIIARGAGSCPYHIPLWPSTVQGEVP</sequence>
<protein>
    <submittedName>
        <fullName evidence="2">Uncharacterized protein</fullName>
    </submittedName>
</protein>
<comment type="caution">
    <text evidence="2">The sequence shown here is derived from an EMBL/GenBank/DDBJ whole genome shotgun (WGS) entry which is preliminary data.</text>
</comment>